<name>A0A1C4XHL4_9ACTN</name>
<keyword evidence="1" id="KW-1133">Transmembrane helix</keyword>
<reference evidence="3" key="1">
    <citation type="submission" date="2016-06" db="EMBL/GenBank/DDBJ databases">
        <authorList>
            <person name="Varghese N."/>
            <person name="Submissions Spin"/>
        </authorList>
    </citation>
    <scope>NUCLEOTIDE SEQUENCE [LARGE SCALE GENOMIC DNA]</scope>
    <source>
        <strain evidence="3">DSM 44875</strain>
    </source>
</reference>
<proteinExistence type="predicted"/>
<feature type="transmembrane region" description="Helical" evidence="1">
    <location>
        <begin position="6"/>
        <end position="22"/>
    </location>
</feature>
<evidence type="ECO:0000313" key="2">
    <source>
        <dbReference type="EMBL" id="SCF07988.1"/>
    </source>
</evidence>
<sequence>MGRLLGFIVLAIISIGWLFWALRRYRTFGEPTVGPLEQAGDGIRS</sequence>
<dbReference type="EMBL" id="LT607412">
    <property type="protein sequence ID" value="SCF07988.1"/>
    <property type="molecule type" value="Genomic_DNA"/>
</dbReference>
<evidence type="ECO:0000256" key="1">
    <source>
        <dbReference type="SAM" id="Phobius"/>
    </source>
</evidence>
<dbReference type="Proteomes" id="UP000198243">
    <property type="component" value="Chromosome I"/>
</dbReference>
<protein>
    <submittedName>
        <fullName evidence="2">Uncharacterized protein</fullName>
    </submittedName>
</protein>
<evidence type="ECO:0000313" key="3">
    <source>
        <dbReference type="Proteomes" id="UP000198243"/>
    </source>
</evidence>
<dbReference type="RefSeq" id="WP_197701170.1">
    <property type="nucleotide sequence ID" value="NZ_LT607412.1"/>
</dbReference>
<dbReference type="AlphaFoldDB" id="A0A1C4XHL4"/>
<organism evidence="2 3">
    <name type="scientific">Micromonospora coriariae</name>
    <dbReference type="NCBI Taxonomy" id="285665"/>
    <lineage>
        <taxon>Bacteria</taxon>
        <taxon>Bacillati</taxon>
        <taxon>Actinomycetota</taxon>
        <taxon>Actinomycetes</taxon>
        <taxon>Micromonosporales</taxon>
        <taxon>Micromonosporaceae</taxon>
        <taxon>Micromonospora</taxon>
    </lineage>
</organism>
<keyword evidence="3" id="KW-1185">Reference proteome</keyword>
<keyword evidence="1" id="KW-0812">Transmembrane</keyword>
<keyword evidence="1" id="KW-0472">Membrane</keyword>
<gene>
    <name evidence="2" type="ORF">GA0070607_5269</name>
</gene>
<accession>A0A1C4XHL4</accession>